<dbReference type="EMBL" id="WEGK01000001">
    <property type="protein sequence ID" value="MQY17110.1"/>
    <property type="molecule type" value="Genomic_DNA"/>
</dbReference>
<dbReference type="CDD" id="cd01832">
    <property type="entry name" value="SGNH_hydrolase_like_1"/>
    <property type="match status" value="1"/>
</dbReference>
<protein>
    <recommendedName>
        <fullName evidence="1">SGNH hydrolase-type esterase domain-containing protein</fullName>
    </recommendedName>
</protein>
<keyword evidence="3" id="KW-1185">Reference proteome</keyword>
<dbReference type="OrthoDB" id="3465773at2"/>
<reference evidence="2 3" key="1">
    <citation type="submission" date="2019-10" db="EMBL/GenBank/DDBJ databases">
        <title>Nocardia macrotermitis sp. nov. and Nocardia aurantia sp. nov., isolated from the gut of fungus growing-termite Macrotermes natalensis.</title>
        <authorList>
            <person name="Benndorf R."/>
            <person name="Schwitalla J."/>
            <person name="Martin K."/>
            <person name="De Beer W."/>
            <person name="Kaster A.-K."/>
            <person name="Vollmers J."/>
            <person name="Poulsen M."/>
            <person name="Beemelmanns C."/>
        </authorList>
    </citation>
    <scope>NUCLEOTIDE SEQUENCE [LARGE SCALE GENOMIC DNA]</scope>
    <source>
        <strain evidence="2 3">RB20</strain>
    </source>
</reference>
<comment type="caution">
    <text evidence="2">The sequence shown here is derived from an EMBL/GenBank/DDBJ whole genome shotgun (WGS) entry which is preliminary data.</text>
</comment>
<dbReference type="AlphaFoldDB" id="A0A7K0CUE9"/>
<dbReference type="InterPro" id="IPR013830">
    <property type="entry name" value="SGNH_hydro"/>
</dbReference>
<dbReference type="Pfam" id="PF13472">
    <property type="entry name" value="Lipase_GDSL_2"/>
    <property type="match status" value="1"/>
</dbReference>
<dbReference type="RefSeq" id="WP_153407254.1">
    <property type="nucleotide sequence ID" value="NZ_WEGK01000001.1"/>
</dbReference>
<evidence type="ECO:0000259" key="1">
    <source>
        <dbReference type="Pfam" id="PF13472"/>
    </source>
</evidence>
<dbReference type="InterPro" id="IPR053140">
    <property type="entry name" value="GDSL_Rv0518-like"/>
</dbReference>
<feature type="domain" description="SGNH hydrolase-type esterase" evidence="1">
    <location>
        <begin position="17"/>
        <end position="190"/>
    </location>
</feature>
<accession>A0A7K0CUE9</accession>
<dbReference type="PANTHER" id="PTHR43784:SF2">
    <property type="entry name" value="GDSL-LIKE LIPASE_ACYLHYDROLASE, PUTATIVE (AFU_ORTHOLOGUE AFUA_2G00820)-RELATED"/>
    <property type="match status" value="1"/>
</dbReference>
<dbReference type="Gene3D" id="3.40.50.1110">
    <property type="entry name" value="SGNH hydrolase"/>
    <property type="match status" value="1"/>
</dbReference>
<evidence type="ECO:0000313" key="2">
    <source>
        <dbReference type="EMBL" id="MQY17110.1"/>
    </source>
</evidence>
<dbReference type="PANTHER" id="PTHR43784">
    <property type="entry name" value="GDSL-LIKE LIPASE/ACYLHYDROLASE, PUTATIVE (AFU_ORTHOLOGUE AFUA_2G00820)-RELATED"/>
    <property type="match status" value="1"/>
</dbReference>
<gene>
    <name evidence="2" type="ORF">NRB20_01730</name>
</gene>
<organism evidence="2 3">
    <name type="scientific">Nocardia macrotermitis</name>
    <dbReference type="NCBI Taxonomy" id="2585198"/>
    <lineage>
        <taxon>Bacteria</taxon>
        <taxon>Bacillati</taxon>
        <taxon>Actinomycetota</taxon>
        <taxon>Actinomycetes</taxon>
        <taxon>Mycobacteriales</taxon>
        <taxon>Nocardiaceae</taxon>
        <taxon>Nocardia</taxon>
    </lineage>
</organism>
<sequence>MTRSSPSPIPQFTRFVALGDSQTEGVGDPDGTGGLLGWADRLAQVLAHMQSGLNYANLAVRGRCANQIRAEQLAPALAMKPDLVSVVAGMNDLLRPRYDRDAVLADIESMFAAFAAIGAQVVTFTFPDIGAVAPLVRPLSGRVREMNIALRAVAARHRVTVIDFEPVPATTDRRVWTDDRLHLNPLGHELVSRAVADGLGLPGADDTWRTALPPDPNQPRPAALTDELRWATRHLLPWVGRRIRGVSSGNRIAAKRPELLPVT</sequence>
<name>A0A7K0CUE9_9NOCA</name>
<dbReference type="Proteomes" id="UP000438448">
    <property type="component" value="Unassembled WGS sequence"/>
</dbReference>
<dbReference type="SUPFAM" id="SSF52266">
    <property type="entry name" value="SGNH hydrolase"/>
    <property type="match status" value="1"/>
</dbReference>
<dbReference type="InterPro" id="IPR036514">
    <property type="entry name" value="SGNH_hydro_sf"/>
</dbReference>
<evidence type="ECO:0000313" key="3">
    <source>
        <dbReference type="Proteomes" id="UP000438448"/>
    </source>
</evidence>
<proteinExistence type="predicted"/>